<keyword evidence="2" id="KW-0808">Transferase</keyword>
<dbReference type="SUPFAM" id="SSF56112">
    <property type="entry name" value="Protein kinase-like (PK-like)"/>
    <property type="match status" value="1"/>
</dbReference>
<organism evidence="7">
    <name type="scientific">Lygus hesperus</name>
    <name type="common">Western plant bug</name>
    <dbReference type="NCBI Taxonomy" id="30085"/>
    <lineage>
        <taxon>Eukaryota</taxon>
        <taxon>Metazoa</taxon>
        <taxon>Ecdysozoa</taxon>
        <taxon>Arthropoda</taxon>
        <taxon>Hexapoda</taxon>
        <taxon>Insecta</taxon>
        <taxon>Pterygota</taxon>
        <taxon>Neoptera</taxon>
        <taxon>Paraneoptera</taxon>
        <taxon>Hemiptera</taxon>
        <taxon>Heteroptera</taxon>
        <taxon>Panheteroptera</taxon>
        <taxon>Cimicomorpha</taxon>
        <taxon>Miridae</taxon>
        <taxon>Mirini</taxon>
        <taxon>Lygus</taxon>
    </lineage>
</organism>
<evidence type="ECO:0000256" key="5">
    <source>
        <dbReference type="ARBA" id="ARBA00022840"/>
    </source>
</evidence>
<dbReference type="AlphaFoldDB" id="A0A0A9YCT8"/>
<gene>
    <name evidence="7" type="primary">Akt3</name>
    <name evidence="7" type="ORF">CM83_46593</name>
    <name evidence="8" type="ORF">g.4739</name>
</gene>
<keyword evidence="1" id="KW-0723">Serine/threonine-protein kinase</keyword>
<dbReference type="EMBL" id="GDHC01000115">
    <property type="protein sequence ID" value="JAQ18514.1"/>
    <property type="molecule type" value="Transcribed_RNA"/>
</dbReference>
<evidence type="ECO:0000256" key="1">
    <source>
        <dbReference type="ARBA" id="ARBA00022527"/>
    </source>
</evidence>
<proteinExistence type="predicted"/>
<dbReference type="GO" id="GO:0004674">
    <property type="term" value="F:protein serine/threonine kinase activity"/>
    <property type="evidence" value="ECO:0007669"/>
    <property type="project" value="UniProtKB-KW"/>
</dbReference>
<keyword evidence="3" id="KW-0547">Nucleotide-binding</keyword>
<dbReference type="Gene3D" id="1.10.510.10">
    <property type="entry name" value="Transferase(Phosphotransferase) domain 1"/>
    <property type="match status" value="1"/>
</dbReference>
<evidence type="ECO:0000256" key="2">
    <source>
        <dbReference type="ARBA" id="ARBA00022679"/>
    </source>
</evidence>
<dbReference type="InterPro" id="IPR000719">
    <property type="entry name" value="Prot_kinase_dom"/>
</dbReference>
<reference evidence="7" key="2">
    <citation type="submission" date="2014-07" db="EMBL/GenBank/DDBJ databases">
        <authorList>
            <person name="Hull J."/>
        </authorList>
    </citation>
    <scope>NUCLEOTIDE SEQUENCE</scope>
</reference>
<evidence type="ECO:0000313" key="8">
    <source>
        <dbReference type="EMBL" id="JAQ18514.1"/>
    </source>
</evidence>
<dbReference type="InterPro" id="IPR011009">
    <property type="entry name" value="Kinase-like_dom_sf"/>
</dbReference>
<accession>A0A0A9YCT8</accession>
<evidence type="ECO:0000259" key="6">
    <source>
        <dbReference type="PROSITE" id="PS50011"/>
    </source>
</evidence>
<reference evidence="8" key="3">
    <citation type="journal article" date="2016" name="Gigascience">
        <title>De novo construction of an expanded transcriptome assembly for the western tarnished plant bug, Lygus hesperus.</title>
        <authorList>
            <person name="Tassone E.E."/>
            <person name="Geib S.M."/>
            <person name="Hall B."/>
            <person name="Fabrick J.A."/>
            <person name="Brent C.S."/>
            <person name="Hull J.J."/>
        </authorList>
    </citation>
    <scope>NUCLEOTIDE SEQUENCE</scope>
</reference>
<keyword evidence="5" id="KW-0067">ATP-binding</keyword>
<dbReference type="PANTHER" id="PTHR24351">
    <property type="entry name" value="RIBOSOMAL PROTEIN S6 KINASE"/>
    <property type="match status" value="1"/>
</dbReference>
<dbReference type="EMBL" id="GBHO01012707">
    <property type="protein sequence ID" value="JAG30897.1"/>
    <property type="molecule type" value="Transcribed_RNA"/>
</dbReference>
<dbReference type="GO" id="GO:0005524">
    <property type="term" value="F:ATP binding"/>
    <property type="evidence" value="ECO:0007669"/>
    <property type="project" value="UniProtKB-KW"/>
</dbReference>
<dbReference type="PROSITE" id="PS50011">
    <property type="entry name" value="PROTEIN_KINASE_DOM"/>
    <property type="match status" value="1"/>
</dbReference>
<evidence type="ECO:0000256" key="4">
    <source>
        <dbReference type="ARBA" id="ARBA00022777"/>
    </source>
</evidence>
<keyword evidence="4 7" id="KW-0418">Kinase</keyword>
<reference evidence="7" key="1">
    <citation type="journal article" date="2014" name="PLoS ONE">
        <title>Transcriptome-Based Identification of ABC Transporters in the Western Tarnished Plant Bug Lygus hesperus.</title>
        <authorList>
            <person name="Hull J.J."/>
            <person name="Chaney K."/>
            <person name="Geib S.M."/>
            <person name="Fabrick J.A."/>
            <person name="Brent C.S."/>
            <person name="Walsh D."/>
            <person name="Lavine L.C."/>
        </authorList>
    </citation>
    <scope>NUCLEOTIDE SEQUENCE</scope>
</reference>
<protein>
    <submittedName>
        <fullName evidence="7">RAC-gamma serine/threonine-protein kinase</fullName>
    </submittedName>
</protein>
<feature type="domain" description="Protein kinase" evidence="6">
    <location>
        <begin position="1"/>
        <end position="64"/>
    </location>
</feature>
<name>A0A0A9YCT8_LYGHE</name>
<evidence type="ECO:0000313" key="7">
    <source>
        <dbReference type="EMBL" id="JAG30897.1"/>
    </source>
</evidence>
<sequence>MLCGRTPFNGKSMKEVFDNILYSDLRFPSSVQLSPEAKDLISRLLVKDPARRIKGQEVREHSFWNGINFDDVMQKKVVPPKWTPLPSVEEMLARRAVQNNGAQGQSGNTGSKNAAIVMNTPAQVSQLNAGQQQLFGGFSCTADSHLNN</sequence>
<evidence type="ECO:0000256" key="3">
    <source>
        <dbReference type="ARBA" id="ARBA00022741"/>
    </source>
</evidence>